<dbReference type="GeneID" id="30151657"/>
<evidence type="ECO:0000256" key="1">
    <source>
        <dbReference type="ARBA" id="ARBA00004141"/>
    </source>
</evidence>
<dbReference type="GO" id="GO:0005743">
    <property type="term" value="C:mitochondrial inner membrane"/>
    <property type="evidence" value="ECO:0007669"/>
    <property type="project" value="TreeGrafter"/>
</dbReference>
<feature type="transmembrane region" description="Helical" evidence="7">
    <location>
        <begin position="399"/>
        <end position="416"/>
    </location>
</feature>
<dbReference type="InterPro" id="IPR001708">
    <property type="entry name" value="YidC/ALB3/OXA1/COX18"/>
</dbReference>
<dbReference type="PANTHER" id="PTHR12428">
    <property type="entry name" value="OXA1"/>
    <property type="match status" value="1"/>
</dbReference>
<evidence type="ECO:0000256" key="5">
    <source>
        <dbReference type="ARBA" id="ARBA00023136"/>
    </source>
</evidence>
<evidence type="ECO:0000256" key="3">
    <source>
        <dbReference type="ARBA" id="ARBA00022692"/>
    </source>
</evidence>
<feature type="compositionally biased region" description="Low complexity" evidence="6">
    <location>
        <begin position="325"/>
        <end position="334"/>
    </location>
</feature>
<keyword evidence="9" id="KW-1185">Reference proteome</keyword>
<evidence type="ECO:0000256" key="2">
    <source>
        <dbReference type="ARBA" id="ARBA00009877"/>
    </source>
</evidence>
<dbReference type="GO" id="GO:0033617">
    <property type="term" value="P:mitochondrial respiratory chain complex IV assembly"/>
    <property type="evidence" value="ECO:0007669"/>
    <property type="project" value="TreeGrafter"/>
</dbReference>
<sequence>MIGLRTGRAAVGRAAAPLALPPVRPLVRPSLPSLSPFPQKHLRSVRLLSTAPIASSSIAPQEVPLDNYDLASLDPPIPSDFLSEPATTIFDPLIHPLADAFLAIPHPLGYGASIIAITLLVRTGLTLPLAIWQRKRAKKIQEVVIPELKRYNDIMAQHLAREYRSKNLSYSEYTIETKKRMYLAQKALHKKHNTVPWVTNWVPLLVHLPFFLTISMTIRRALDIPGSSLAADSFFWIEQLGQVDPYGILPLLGMGVAFGNAEMVGARRRAVDAAKTMAEYSVAPEGEAKAAQPEPRPTPVRAASPVQPVQGSSTPRSSSLFARGKPTNSSKSPKSSPPSRPISTTTSVLARPHTKWKAPSNAFSEKLRQEKIANGMVTLEDEKPSAVSPERQEDIKRDAFAYILRFMAIGFGMLASQMPSGVVLYWIASICYSFVQNFIFRILPRWRDTKTPDSVSAF</sequence>
<dbReference type="AlphaFoldDB" id="A0A1E3I7B6"/>
<accession>A0A1E3I7B6</accession>
<dbReference type="OrthoDB" id="2436667at2759"/>
<comment type="caution">
    <text evidence="8">The sequence shown here is derived from an EMBL/GenBank/DDBJ whole genome shotgun (WGS) entry which is preliminary data.</text>
</comment>
<dbReference type="GO" id="GO:0032979">
    <property type="term" value="P:protein insertion into mitochondrial inner membrane from matrix"/>
    <property type="evidence" value="ECO:0007669"/>
    <property type="project" value="TreeGrafter"/>
</dbReference>
<evidence type="ECO:0000313" key="9">
    <source>
        <dbReference type="Proteomes" id="UP000094065"/>
    </source>
</evidence>
<dbReference type="PANTHER" id="PTHR12428:SF65">
    <property type="entry name" value="CYTOCHROME C OXIDASE ASSEMBLY PROTEIN COX18, MITOCHONDRIAL"/>
    <property type="match status" value="1"/>
</dbReference>
<dbReference type="STRING" id="1295533.A0A1E3I7B6"/>
<keyword evidence="4 7" id="KW-1133">Transmembrane helix</keyword>
<gene>
    <name evidence="8" type="ORF">L202_00348</name>
</gene>
<comment type="similarity">
    <text evidence="2">Belongs to the OXA1/ALB3/YidC family.</text>
</comment>
<evidence type="ECO:0000256" key="4">
    <source>
        <dbReference type="ARBA" id="ARBA00022989"/>
    </source>
</evidence>
<evidence type="ECO:0000313" key="8">
    <source>
        <dbReference type="EMBL" id="ODN84388.1"/>
    </source>
</evidence>
<organism evidence="8 9">
    <name type="scientific">Cryptococcus amylolentus CBS 6039</name>
    <dbReference type="NCBI Taxonomy" id="1295533"/>
    <lineage>
        <taxon>Eukaryota</taxon>
        <taxon>Fungi</taxon>
        <taxon>Dikarya</taxon>
        <taxon>Basidiomycota</taxon>
        <taxon>Agaricomycotina</taxon>
        <taxon>Tremellomycetes</taxon>
        <taxon>Tremellales</taxon>
        <taxon>Cryptococcaceae</taxon>
        <taxon>Cryptococcus</taxon>
    </lineage>
</organism>
<name>A0A1E3I7B6_9TREE</name>
<dbReference type="RefSeq" id="XP_018998191.1">
    <property type="nucleotide sequence ID" value="XM_019133486.1"/>
</dbReference>
<feature type="compositionally biased region" description="Polar residues" evidence="6">
    <location>
        <begin position="307"/>
        <end position="320"/>
    </location>
</feature>
<feature type="transmembrane region" description="Helical" evidence="7">
    <location>
        <begin position="422"/>
        <end position="440"/>
    </location>
</feature>
<proteinExistence type="inferred from homology"/>
<keyword evidence="5 7" id="KW-0472">Membrane</keyword>
<feature type="region of interest" description="Disordered" evidence="6">
    <location>
        <begin position="284"/>
        <end position="363"/>
    </location>
</feature>
<dbReference type="Proteomes" id="UP000094065">
    <property type="component" value="Unassembled WGS sequence"/>
</dbReference>
<comment type="subcellular location">
    <subcellularLocation>
        <location evidence="1">Membrane</location>
        <topology evidence="1">Multi-pass membrane protein</topology>
    </subcellularLocation>
</comment>
<protein>
    <submittedName>
        <fullName evidence="8">Uncharacterized protein</fullName>
    </submittedName>
</protein>
<dbReference type="GO" id="GO:0032977">
    <property type="term" value="F:membrane insertase activity"/>
    <property type="evidence" value="ECO:0007669"/>
    <property type="project" value="InterPro"/>
</dbReference>
<keyword evidence="3 7" id="KW-0812">Transmembrane</keyword>
<evidence type="ECO:0000256" key="6">
    <source>
        <dbReference type="SAM" id="MobiDB-lite"/>
    </source>
</evidence>
<dbReference type="EMBL" id="AWGJ01000001">
    <property type="protein sequence ID" value="ODN84388.1"/>
    <property type="molecule type" value="Genomic_DNA"/>
</dbReference>
<evidence type="ECO:0000256" key="7">
    <source>
        <dbReference type="SAM" id="Phobius"/>
    </source>
</evidence>
<reference evidence="8 9" key="1">
    <citation type="submission" date="2016-06" db="EMBL/GenBank/DDBJ databases">
        <title>Evolution of pathogenesis and genome organization in the Tremellales.</title>
        <authorList>
            <person name="Cuomo C."/>
            <person name="Litvintseva A."/>
            <person name="Heitman J."/>
            <person name="Chen Y."/>
            <person name="Sun S."/>
            <person name="Springer D."/>
            <person name="Dromer F."/>
            <person name="Young S."/>
            <person name="Zeng Q."/>
            <person name="Chapman S."/>
            <person name="Gujja S."/>
            <person name="Saif S."/>
            <person name="Birren B."/>
        </authorList>
    </citation>
    <scope>NUCLEOTIDE SEQUENCE [LARGE SCALE GENOMIC DNA]</scope>
    <source>
        <strain evidence="8 9">CBS 6039</strain>
    </source>
</reference>
<feature type="transmembrane region" description="Helical" evidence="7">
    <location>
        <begin position="110"/>
        <end position="132"/>
    </location>
</feature>